<keyword evidence="1" id="KW-0812">Transmembrane</keyword>
<dbReference type="KEGG" id="enc:ECL_B109"/>
<dbReference type="Proteomes" id="UP000002363">
    <property type="component" value="Plasmid pECL_B"/>
</dbReference>
<gene>
    <name evidence="2" type="ordered locus">ECL_B109</name>
</gene>
<dbReference type="AlphaFoldDB" id="A0A0H3CT54"/>
<keyword evidence="2" id="KW-0614">Plasmid</keyword>
<keyword evidence="1" id="KW-1133">Transmembrane helix</keyword>
<dbReference type="EMBL" id="CP001920">
    <property type="protein sequence ID" value="ADF65071.1"/>
    <property type="molecule type" value="Genomic_DNA"/>
</dbReference>
<reference evidence="2 3" key="1">
    <citation type="journal article" date="2010" name="J. Bacteriol.">
        <title>Complete genome sequence of Enterobacter cloacae subsp. cloacae type strain ATCC 13047.</title>
        <authorList>
            <person name="Ren Y."/>
            <person name="Ren Y."/>
            <person name="Zhou Z."/>
            <person name="Guo X."/>
            <person name="Li Y."/>
            <person name="Feng L."/>
            <person name="Wang L."/>
        </authorList>
    </citation>
    <scope>NUCLEOTIDE SEQUENCE [LARGE SCALE GENOMIC DNA]</scope>
    <source>
        <strain evidence="3">ATCC 13047 / DSM 30054 / NBRC 13535 / NCTC 10005 / WDCM 00083 / NCDC 279-56</strain>
        <plasmid evidence="2">pECL_B</plasmid>
    </source>
</reference>
<protein>
    <submittedName>
        <fullName evidence="2">Uncharacterized protein</fullName>
    </submittedName>
</protein>
<keyword evidence="3" id="KW-1185">Reference proteome</keyword>
<evidence type="ECO:0000313" key="3">
    <source>
        <dbReference type="Proteomes" id="UP000002363"/>
    </source>
</evidence>
<evidence type="ECO:0000313" key="2">
    <source>
        <dbReference type="EMBL" id="ADF65071.1"/>
    </source>
</evidence>
<feature type="transmembrane region" description="Helical" evidence="1">
    <location>
        <begin position="32"/>
        <end position="52"/>
    </location>
</feature>
<evidence type="ECO:0000256" key="1">
    <source>
        <dbReference type="SAM" id="Phobius"/>
    </source>
</evidence>
<dbReference type="HOGENOM" id="CLU_2167018_0_0_6"/>
<accession>A0A0H3CT54</accession>
<dbReference type="EnsemblBacteria" id="ADF65071">
    <property type="protein sequence ID" value="ADF65071"/>
    <property type="gene ID" value="ECL_B109"/>
</dbReference>
<keyword evidence="1" id="KW-0472">Membrane</keyword>
<organism evidence="2 3">
    <name type="scientific">Enterobacter cloacae subsp. cloacae (strain ATCC 13047 / DSM 30054 / NBRC 13535 / NCTC 10005 / WDCM 00083 / NCDC 279-56)</name>
    <dbReference type="NCBI Taxonomy" id="716541"/>
    <lineage>
        <taxon>Bacteria</taxon>
        <taxon>Pseudomonadati</taxon>
        <taxon>Pseudomonadota</taxon>
        <taxon>Gammaproteobacteria</taxon>
        <taxon>Enterobacterales</taxon>
        <taxon>Enterobacteriaceae</taxon>
        <taxon>Enterobacter</taxon>
        <taxon>Enterobacter cloacae complex</taxon>
    </lineage>
</organism>
<feature type="transmembrane region" description="Helical" evidence="1">
    <location>
        <begin position="81"/>
        <end position="104"/>
    </location>
</feature>
<proteinExistence type="predicted"/>
<geneLocation type="plasmid" evidence="2 3">
    <name>pECL_B</name>
</geneLocation>
<feature type="transmembrane region" description="Helical" evidence="1">
    <location>
        <begin position="59"/>
        <end position="75"/>
    </location>
</feature>
<name>A0A0H3CT54_ENTCC</name>
<sequence>MTRFFFSLGSALMAFSYYLILWIDPTVLSHRASILGVLIAFFGLHIGLKRILNRHVRHVFCLFVTAGLFTFYRSFTDGNVFLYALIGLHGVVALTVLLTVPLSIERSEPK</sequence>